<feature type="region of interest" description="Disordered" evidence="1">
    <location>
        <begin position="261"/>
        <end position="283"/>
    </location>
</feature>
<keyword evidence="3" id="KW-1185">Reference proteome</keyword>
<protein>
    <recommendedName>
        <fullName evidence="4">DUF937 domain-containing protein</fullName>
    </recommendedName>
</protein>
<accession>A0A9W6GTB0</accession>
<feature type="compositionally biased region" description="Gly residues" evidence="1">
    <location>
        <begin position="231"/>
        <end position="243"/>
    </location>
</feature>
<evidence type="ECO:0008006" key="4">
    <source>
        <dbReference type="Google" id="ProtNLM"/>
    </source>
</evidence>
<gene>
    <name evidence="2" type="ORF">LMG27198_15450</name>
</gene>
<organism evidence="2 3">
    <name type="scientific">Methylocystis echinoides</name>
    <dbReference type="NCBI Taxonomy" id="29468"/>
    <lineage>
        <taxon>Bacteria</taxon>
        <taxon>Pseudomonadati</taxon>
        <taxon>Pseudomonadota</taxon>
        <taxon>Alphaproteobacteria</taxon>
        <taxon>Hyphomicrobiales</taxon>
        <taxon>Methylocystaceae</taxon>
        <taxon>Methylocystis</taxon>
    </lineage>
</organism>
<comment type="caution">
    <text evidence="2">The sequence shown here is derived from an EMBL/GenBank/DDBJ whole genome shotgun (WGS) entry which is preliminary data.</text>
</comment>
<dbReference type="Pfam" id="PF06078">
    <property type="entry name" value="DUF937"/>
    <property type="match status" value="1"/>
</dbReference>
<proteinExistence type="predicted"/>
<name>A0A9W6GTB0_9HYPH</name>
<evidence type="ECO:0000313" key="2">
    <source>
        <dbReference type="EMBL" id="GLI92553.1"/>
    </source>
</evidence>
<dbReference type="Proteomes" id="UP001144323">
    <property type="component" value="Unassembled WGS sequence"/>
</dbReference>
<evidence type="ECO:0000313" key="3">
    <source>
        <dbReference type="Proteomes" id="UP001144323"/>
    </source>
</evidence>
<sequence length="296" mass="29194">MSDVDSILASAQGGQLVSNLAQRFGLSEEQIESAIQALTPALTIGLNRAVEEPETFQRTVGVMAGASRYSFFDEPAAAESDDSVELGRDLLSNIFGSPAATGQVLQAAARESGVRPDILSQLMPILASIVVSSLTKSINDKGLGDILGQLAGSGGGNLGGLLEQILGGVAGQGRAPAPAPAPAPLPRADAGGGLGGLLGTILGGLLGGRRAPPPGGDALPPQRRGGDVLETGGGPLSTGGATGGFDEASIQAAIEEIKKTLQVGRGGNAPGGQTGGAPSGGASDLEAILGQILGKR</sequence>
<dbReference type="AlphaFoldDB" id="A0A9W6GTB0"/>
<feature type="compositionally biased region" description="Gly residues" evidence="1">
    <location>
        <begin position="264"/>
        <end position="279"/>
    </location>
</feature>
<feature type="region of interest" description="Disordered" evidence="1">
    <location>
        <begin position="209"/>
        <end position="244"/>
    </location>
</feature>
<dbReference type="InterPro" id="IPR009282">
    <property type="entry name" value="DUF937"/>
</dbReference>
<reference evidence="2" key="1">
    <citation type="journal article" date="2023" name="Int. J. Syst. Evol. Microbiol.">
        <title>Methylocystis iwaonis sp. nov., a type II methane-oxidizing bacterium from surface soil of a rice paddy field in Japan, and emended description of the genus Methylocystis (ex Whittenbury et al. 1970) Bowman et al. 1993.</title>
        <authorList>
            <person name="Kaise H."/>
            <person name="Sawadogo J.B."/>
            <person name="Alam M.S."/>
            <person name="Ueno C."/>
            <person name="Dianou D."/>
            <person name="Shinjo R."/>
            <person name="Asakawa S."/>
        </authorList>
    </citation>
    <scope>NUCLEOTIDE SEQUENCE</scope>
    <source>
        <strain evidence="2">LMG27198</strain>
    </source>
</reference>
<dbReference type="RefSeq" id="WP_281801839.1">
    <property type="nucleotide sequence ID" value="NZ_BSEC01000001.1"/>
</dbReference>
<dbReference type="EMBL" id="BSEC01000001">
    <property type="protein sequence ID" value="GLI92553.1"/>
    <property type="molecule type" value="Genomic_DNA"/>
</dbReference>
<evidence type="ECO:0000256" key="1">
    <source>
        <dbReference type="SAM" id="MobiDB-lite"/>
    </source>
</evidence>